<dbReference type="EMBL" id="CP016172">
    <property type="protein sequence ID" value="ANN79892.1"/>
    <property type="molecule type" value="Genomic_DNA"/>
</dbReference>
<evidence type="ECO:0000256" key="2">
    <source>
        <dbReference type="ARBA" id="ARBA00022679"/>
    </source>
</evidence>
<evidence type="ECO:0000313" key="6">
    <source>
        <dbReference type="Proteomes" id="UP000091926"/>
    </source>
</evidence>
<reference evidence="5 6" key="1">
    <citation type="submission" date="2016-06" db="EMBL/GenBank/DDBJ databases">
        <title>Complete genome sequences of Bordetella bronchialis and Bordetella flabilis.</title>
        <authorList>
            <person name="LiPuma J.J."/>
            <person name="Spilker T."/>
        </authorList>
    </citation>
    <scope>NUCLEOTIDE SEQUENCE [LARGE SCALE GENOMIC DNA]</scope>
    <source>
        <strain evidence="5 6">AU10664</strain>
    </source>
</reference>
<evidence type="ECO:0000256" key="1">
    <source>
        <dbReference type="ARBA" id="ARBA00008694"/>
    </source>
</evidence>
<proteinExistence type="inferred from homology"/>
<accession>A0A193GIJ1</accession>
<sequence>MSASTSYAIRAARPEDVPGILDLMRQLAEYEKLTAIFAATEDSLRASLFGRTPAAECLVAERVAAPDGAEAPGLLAYAVWFHNYSTFLCRRGLYLEDVYVRADMRGQGIGKALLQRLAAIAVERGCGRFEWTVLDWNQPAIDFYESLGAQVLPEWRIVRMTGTALEKMSKAADNARHGLASHG</sequence>
<dbReference type="PANTHER" id="PTHR10545">
    <property type="entry name" value="DIAMINE N-ACETYLTRANSFERASE"/>
    <property type="match status" value="1"/>
</dbReference>
<dbReference type="SUPFAM" id="SSF55729">
    <property type="entry name" value="Acyl-CoA N-acyltransferases (Nat)"/>
    <property type="match status" value="1"/>
</dbReference>
<keyword evidence="6" id="KW-1185">Reference proteome</keyword>
<dbReference type="InterPro" id="IPR000182">
    <property type="entry name" value="GNAT_dom"/>
</dbReference>
<name>A0A193GIJ1_9BORD</name>
<dbReference type="Gene3D" id="3.40.630.30">
    <property type="match status" value="1"/>
</dbReference>
<evidence type="ECO:0000259" key="4">
    <source>
        <dbReference type="PROSITE" id="PS51186"/>
    </source>
</evidence>
<dbReference type="Proteomes" id="UP000091926">
    <property type="component" value="Chromosome"/>
</dbReference>
<dbReference type="FunFam" id="3.40.630.30:FF:000064">
    <property type="entry name" value="GNAT family acetyltransferase"/>
    <property type="match status" value="1"/>
</dbReference>
<dbReference type="KEGG" id="bfz:BAU07_24735"/>
<dbReference type="Pfam" id="PF00583">
    <property type="entry name" value="Acetyltransf_1"/>
    <property type="match status" value="1"/>
</dbReference>
<dbReference type="GO" id="GO:0008080">
    <property type="term" value="F:N-acetyltransferase activity"/>
    <property type="evidence" value="ECO:0007669"/>
    <property type="project" value="TreeGrafter"/>
</dbReference>
<evidence type="ECO:0000313" key="5">
    <source>
        <dbReference type="EMBL" id="ANN79892.1"/>
    </source>
</evidence>
<dbReference type="InterPro" id="IPR016181">
    <property type="entry name" value="Acyl_CoA_acyltransferase"/>
</dbReference>
<gene>
    <name evidence="5" type="ORF">BAU07_24735</name>
</gene>
<dbReference type="InterPro" id="IPR051016">
    <property type="entry name" value="Diverse_Substrate_AcTransf"/>
</dbReference>
<comment type="similarity">
    <text evidence="1">Belongs to the acetyltransferase family.</text>
</comment>
<keyword evidence="2 5" id="KW-0808">Transferase</keyword>
<organism evidence="5 6">
    <name type="scientific">Bordetella flabilis</name>
    <dbReference type="NCBI Taxonomy" id="463014"/>
    <lineage>
        <taxon>Bacteria</taxon>
        <taxon>Pseudomonadati</taxon>
        <taxon>Pseudomonadota</taxon>
        <taxon>Betaproteobacteria</taxon>
        <taxon>Burkholderiales</taxon>
        <taxon>Alcaligenaceae</taxon>
        <taxon>Bordetella</taxon>
    </lineage>
</organism>
<dbReference type="AlphaFoldDB" id="A0A193GIJ1"/>
<protein>
    <submittedName>
        <fullName evidence="5">GCN5 family acetyltransferase</fullName>
    </submittedName>
</protein>
<dbReference type="CDD" id="cd04301">
    <property type="entry name" value="NAT_SF"/>
    <property type="match status" value="1"/>
</dbReference>
<keyword evidence="3" id="KW-0012">Acyltransferase</keyword>
<dbReference type="STRING" id="463014.BAU07_24735"/>
<feature type="domain" description="N-acetyltransferase" evidence="4">
    <location>
        <begin position="7"/>
        <end position="165"/>
    </location>
</feature>
<dbReference type="PANTHER" id="PTHR10545:SF29">
    <property type="entry name" value="GH14572P-RELATED"/>
    <property type="match status" value="1"/>
</dbReference>
<dbReference type="PROSITE" id="PS51186">
    <property type="entry name" value="GNAT"/>
    <property type="match status" value="1"/>
</dbReference>
<evidence type="ECO:0000256" key="3">
    <source>
        <dbReference type="ARBA" id="ARBA00023315"/>
    </source>
</evidence>